<dbReference type="InterPro" id="IPR013094">
    <property type="entry name" value="AB_hydrolase_3"/>
</dbReference>
<accession>A0AAD4J2I7</accession>
<reference evidence="3 4" key="1">
    <citation type="journal article" date="2021" name="Nat. Commun.">
        <title>Incipient diploidization of the medicinal plant Perilla within 10,000 years.</title>
        <authorList>
            <person name="Zhang Y."/>
            <person name="Shen Q."/>
            <person name="Leng L."/>
            <person name="Zhang D."/>
            <person name="Chen S."/>
            <person name="Shi Y."/>
            <person name="Ning Z."/>
            <person name="Chen S."/>
        </authorList>
    </citation>
    <scope>NUCLEOTIDE SEQUENCE [LARGE SCALE GENOMIC DNA]</scope>
    <source>
        <strain evidence="4">cv. PC099</strain>
    </source>
</reference>
<feature type="domain" description="Alpha/beta hydrolase fold-3" evidence="2">
    <location>
        <begin position="75"/>
        <end position="290"/>
    </location>
</feature>
<gene>
    <name evidence="3" type="ORF">C2S53_001383</name>
</gene>
<dbReference type="PANTHER" id="PTHR23024:SF467">
    <property type="entry name" value="CARBOXYLESTERASE 12-RELATED"/>
    <property type="match status" value="1"/>
</dbReference>
<name>A0AAD4J2I7_PERFH</name>
<sequence>MAANSDEILHDFTPMLRAYKNGRIERLAGQDFVPPSLDPATAVNSKDVQIAPEINLSARLYLPGNADRSKKLPLLVYFHGGGFVIESAFSPQYQKHLNRLVAEANVVAVSVNYRLAPEFPLPIAFDDSWVALKWAAAEGSDEWITEFADLNRLYLGGDSAGANIAHNIAMRVGSDNPERFNLRGIFMNCPFFGGVDPVGSESVEQFKPWKEFADKLWRFVCPTASDCDEPWINPGKDPNISRLVCKKVLIYVAEKDLLKERGWYYKEVLSKSGWNGKVECVEIAGEEHVFSVFFPDGENGMAMFKKLASFINDNE</sequence>
<dbReference type="SUPFAM" id="SSF53474">
    <property type="entry name" value="alpha/beta-Hydrolases"/>
    <property type="match status" value="1"/>
</dbReference>
<evidence type="ECO:0000313" key="4">
    <source>
        <dbReference type="Proteomes" id="UP001190926"/>
    </source>
</evidence>
<dbReference type="EMBL" id="SDAM02000167">
    <property type="protein sequence ID" value="KAH6825946.1"/>
    <property type="molecule type" value="Genomic_DNA"/>
</dbReference>
<dbReference type="InterPro" id="IPR050466">
    <property type="entry name" value="Carboxylest/Gibb_receptor"/>
</dbReference>
<evidence type="ECO:0000259" key="2">
    <source>
        <dbReference type="Pfam" id="PF07859"/>
    </source>
</evidence>
<comment type="similarity">
    <text evidence="1">Belongs to the 'GDXG' lipolytic enzyme family.</text>
</comment>
<dbReference type="Pfam" id="PF07859">
    <property type="entry name" value="Abhydrolase_3"/>
    <property type="match status" value="1"/>
</dbReference>
<dbReference type="InterPro" id="IPR029058">
    <property type="entry name" value="AB_hydrolase_fold"/>
</dbReference>
<dbReference type="GO" id="GO:0016787">
    <property type="term" value="F:hydrolase activity"/>
    <property type="evidence" value="ECO:0007669"/>
    <property type="project" value="InterPro"/>
</dbReference>
<dbReference type="Gene3D" id="3.40.50.1820">
    <property type="entry name" value="alpha/beta hydrolase"/>
    <property type="match status" value="1"/>
</dbReference>
<dbReference type="Proteomes" id="UP001190926">
    <property type="component" value="Unassembled WGS sequence"/>
</dbReference>
<protein>
    <recommendedName>
        <fullName evidence="2">Alpha/beta hydrolase fold-3 domain-containing protein</fullName>
    </recommendedName>
</protein>
<keyword evidence="4" id="KW-1185">Reference proteome</keyword>
<comment type="caution">
    <text evidence="3">The sequence shown here is derived from an EMBL/GenBank/DDBJ whole genome shotgun (WGS) entry which is preliminary data.</text>
</comment>
<dbReference type="AlphaFoldDB" id="A0AAD4J2I7"/>
<organism evidence="3 4">
    <name type="scientific">Perilla frutescens var. hirtella</name>
    <name type="common">Perilla citriodora</name>
    <name type="synonym">Perilla setoyensis</name>
    <dbReference type="NCBI Taxonomy" id="608512"/>
    <lineage>
        <taxon>Eukaryota</taxon>
        <taxon>Viridiplantae</taxon>
        <taxon>Streptophyta</taxon>
        <taxon>Embryophyta</taxon>
        <taxon>Tracheophyta</taxon>
        <taxon>Spermatophyta</taxon>
        <taxon>Magnoliopsida</taxon>
        <taxon>eudicotyledons</taxon>
        <taxon>Gunneridae</taxon>
        <taxon>Pentapetalae</taxon>
        <taxon>asterids</taxon>
        <taxon>lamiids</taxon>
        <taxon>Lamiales</taxon>
        <taxon>Lamiaceae</taxon>
        <taxon>Nepetoideae</taxon>
        <taxon>Elsholtzieae</taxon>
        <taxon>Perilla</taxon>
    </lineage>
</organism>
<evidence type="ECO:0000256" key="1">
    <source>
        <dbReference type="ARBA" id="ARBA00010515"/>
    </source>
</evidence>
<evidence type="ECO:0000313" key="3">
    <source>
        <dbReference type="EMBL" id="KAH6825946.1"/>
    </source>
</evidence>
<dbReference type="PANTHER" id="PTHR23024">
    <property type="entry name" value="ARYLACETAMIDE DEACETYLASE"/>
    <property type="match status" value="1"/>
</dbReference>
<proteinExistence type="inferred from homology"/>